<evidence type="ECO:0000313" key="10">
    <source>
        <dbReference type="Proteomes" id="UP000247523"/>
    </source>
</evidence>
<keyword evidence="2 7" id="KW-0813">Transport</keyword>
<dbReference type="AlphaFoldDB" id="A0A318EMU3"/>
<keyword evidence="3" id="KW-1003">Cell membrane</keyword>
<dbReference type="EMBL" id="QICS01000004">
    <property type="protein sequence ID" value="PXV91225.1"/>
    <property type="molecule type" value="Genomic_DNA"/>
</dbReference>
<keyword evidence="6 7" id="KW-0472">Membrane</keyword>
<sequence>MKIKKGKDAIVFQIMAYILVGIFAIACIIPFYLIIVGSMTKENIIITEGYQFFVTAKEFSLEAYQMALKDPKSIIGAYGVTIFVTVVGTILSIFLTTMAGYVLARPDFPWRNGFSFFFFFTTLFNGGLVPWYLLCTKYLAFSNHIYSLIIPGLFSIWNMIIAKSFMKGIPFEMTEAAKIDGAGDFLIFYKVIMPMAKPLAATLTLFIALAYWNDWYHCMLFMSTSDNWNLQYTLQNILNSTTALKRVAAQTGMQVGQLPSEGLKLAMTVIATGPIVLLYPFLQKYFVKGLTIGAVKG</sequence>
<evidence type="ECO:0000256" key="1">
    <source>
        <dbReference type="ARBA" id="ARBA00004651"/>
    </source>
</evidence>
<dbReference type="Gene3D" id="1.10.3720.10">
    <property type="entry name" value="MetI-like"/>
    <property type="match status" value="1"/>
</dbReference>
<comment type="subcellular location">
    <subcellularLocation>
        <location evidence="1 7">Cell membrane</location>
        <topology evidence="1 7">Multi-pass membrane protein</topology>
    </subcellularLocation>
</comment>
<dbReference type="CDD" id="cd06261">
    <property type="entry name" value="TM_PBP2"/>
    <property type="match status" value="1"/>
</dbReference>
<evidence type="ECO:0000256" key="4">
    <source>
        <dbReference type="ARBA" id="ARBA00022692"/>
    </source>
</evidence>
<proteinExistence type="inferred from homology"/>
<dbReference type="PROSITE" id="PS51257">
    <property type="entry name" value="PROKAR_LIPOPROTEIN"/>
    <property type="match status" value="1"/>
</dbReference>
<organism evidence="9 10">
    <name type="scientific">Lachnotalea glycerini</name>
    <dbReference type="NCBI Taxonomy" id="1763509"/>
    <lineage>
        <taxon>Bacteria</taxon>
        <taxon>Bacillati</taxon>
        <taxon>Bacillota</taxon>
        <taxon>Clostridia</taxon>
        <taxon>Lachnospirales</taxon>
        <taxon>Lachnospiraceae</taxon>
        <taxon>Lachnotalea</taxon>
    </lineage>
</organism>
<name>A0A318EMU3_9FIRM</name>
<evidence type="ECO:0000256" key="7">
    <source>
        <dbReference type="RuleBase" id="RU363032"/>
    </source>
</evidence>
<dbReference type="InterPro" id="IPR000515">
    <property type="entry name" value="MetI-like"/>
</dbReference>
<feature type="transmembrane region" description="Helical" evidence="7">
    <location>
        <begin position="75"/>
        <end position="102"/>
    </location>
</feature>
<evidence type="ECO:0000313" key="9">
    <source>
        <dbReference type="EMBL" id="PXV91225.1"/>
    </source>
</evidence>
<dbReference type="SUPFAM" id="SSF161098">
    <property type="entry name" value="MetI-like"/>
    <property type="match status" value="1"/>
</dbReference>
<feature type="transmembrane region" description="Helical" evidence="7">
    <location>
        <begin position="114"/>
        <end position="133"/>
    </location>
</feature>
<evidence type="ECO:0000256" key="2">
    <source>
        <dbReference type="ARBA" id="ARBA00022448"/>
    </source>
</evidence>
<dbReference type="GO" id="GO:0005886">
    <property type="term" value="C:plasma membrane"/>
    <property type="evidence" value="ECO:0007669"/>
    <property type="project" value="UniProtKB-SubCell"/>
</dbReference>
<dbReference type="GO" id="GO:0055085">
    <property type="term" value="P:transmembrane transport"/>
    <property type="evidence" value="ECO:0007669"/>
    <property type="project" value="InterPro"/>
</dbReference>
<keyword evidence="5 7" id="KW-1133">Transmembrane helix</keyword>
<comment type="caution">
    <text evidence="9">The sequence shown here is derived from an EMBL/GenBank/DDBJ whole genome shotgun (WGS) entry which is preliminary data.</text>
</comment>
<evidence type="ECO:0000256" key="3">
    <source>
        <dbReference type="ARBA" id="ARBA00022475"/>
    </source>
</evidence>
<dbReference type="InterPro" id="IPR035906">
    <property type="entry name" value="MetI-like_sf"/>
</dbReference>
<dbReference type="PANTHER" id="PTHR43744">
    <property type="entry name" value="ABC TRANSPORTER PERMEASE PROTEIN MG189-RELATED-RELATED"/>
    <property type="match status" value="1"/>
</dbReference>
<accession>A0A318EMU3</accession>
<protein>
    <submittedName>
        <fullName evidence="9">Putative aldouronate transport system permease protein</fullName>
    </submittedName>
</protein>
<dbReference type="Proteomes" id="UP000247523">
    <property type="component" value="Unassembled WGS sequence"/>
</dbReference>
<evidence type="ECO:0000259" key="8">
    <source>
        <dbReference type="PROSITE" id="PS50928"/>
    </source>
</evidence>
<dbReference type="Pfam" id="PF00528">
    <property type="entry name" value="BPD_transp_1"/>
    <property type="match status" value="1"/>
</dbReference>
<feature type="transmembrane region" description="Helical" evidence="7">
    <location>
        <begin position="12"/>
        <end position="35"/>
    </location>
</feature>
<evidence type="ECO:0000256" key="5">
    <source>
        <dbReference type="ARBA" id="ARBA00022989"/>
    </source>
</evidence>
<dbReference type="RefSeq" id="WP_110291058.1">
    <property type="nucleotide sequence ID" value="NZ_QICS01000004.1"/>
</dbReference>
<gene>
    <name evidence="9" type="ORF">C8E03_104233</name>
</gene>
<evidence type="ECO:0000256" key="6">
    <source>
        <dbReference type="ARBA" id="ARBA00023136"/>
    </source>
</evidence>
<dbReference type="PROSITE" id="PS50928">
    <property type="entry name" value="ABC_TM1"/>
    <property type="match status" value="1"/>
</dbReference>
<feature type="transmembrane region" description="Helical" evidence="7">
    <location>
        <begin position="187"/>
        <end position="212"/>
    </location>
</feature>
<dbReference type="PANTHER" id="PTHR43744:SF9">
    <property type="entry name" value="POLYGALACTURONAN_RHAMNOGALACTURONAN TRANSPORT SYSTEM PERMEASE PROTEIN YTCP"/>
    <property type="match status" value="1"/>
</dbReference>
<feature type="transmembrane region" description="Helical" evidence="7">
    <location>
        <begin position="145"/>
        <end position="166"/>
    </location>
</feature>
<keyword evidence="4 7" id="KW-0812">Transmembrane</keyword>
<reference evidence="9 10" key="1">
    <citation type="submission" date="2018-05" db="EMBL/GenBank/DDBJ databases">
        <title>Genomic Encyclopedia of Type Strains, Phase IV (KMG-IV): sequencing the most valuable type-strain genomes for metagenomic binning, comparative biology and taxonomic classification.</title>
        <authorList>
            <person name="Goeker M."/>
        </authorList>
    </citation>
    <scope>NUCLEOTIDE SEQUENCE [LARGE SCALE GENOMIC DNA]</scope>
    <source>
        <strain evidence="9 10">DSM 28816</strain>
    </source>
</reference>
<comment type="similarity">
    <text evidence="7">Belongs to the binding-protein-dependent transport system permease family.</text>
</comment>
<feature type="domain" description="ABC transmembrane type-1" evidence="8">
    <location>
        <begin position="78"/>
        <end position="282"/>
    </location>
</feature>